<dbReference type="InterPro" id="IPR006201">
    <property type="entry name" value="Neur_channel"/>
</dbReference>
<dbReference type="Gene3D" id="1.20.58.390">
    <property type="entry name" value="Neurotransmitter-gated ion-channel transmembrane domain"/>
    <property type="match status" value="1"/>
</dbReference>
<dbReference type="Pfam" id="PF02931">
    <property type="entry name" value="Neur_chan_LBD"/>
    <property type="match status" value="1"/>
</dbReference>
<dbReference type="CDD" id="cd18997">
    <property type="entry name" value="LGIC_ECD_nAChR"/>
    <property type="match status" value="1"/>
</dbReference>
<dbReference type="CDD" id="cd19051">
    <property type="entry name" value="LGIC_TM_cation"/>
    <property type="match status" value="1"/>
</dbReference>
<dbReference type="SUPFAM" id="SSF63712">
    <property type="entry name" value="Nicotinic receptor ligand binding domain-like"/>
    <property type="match status" value="1"/>
</dbReference>
<dbReference type="GO" id="GO:0005231">
    <property type="term" value="F:excitatory extracellular ligand-gated monoatomic ion channel activity"/>
    <property type="evidence" value="ECO:0000318"/>
    <property type="project" value="GO_Central"/>
</dbReference>
<evidence type="ECO:0000256" key="2">
    <source>
        <dbReference type="ARBA" id="ARBA00022692"/>
    </source>
</evidence>
<dbReference type="GeneID" id="105443751"/>
<evidence type="ECO:0000256" key="1">
    <source>
        <dbReference type="ARBA" id="ARBA00004141"/>
    </source>
</evidence>
<dbReference type="SUPFAM" id="SSF90112">
    <property type="entry name" value="Neurotransmitter-gated ion-channel transmembrane pore"/>
    <property type="match status" value="1"/>
</dbReference>
<evidence type="ECO:0000256" key="5">
    <source>
        <dbReference type="RuleBase" id="RU000687"/>
    </source>
</evidence>
<dbReference type="PRINTS" id="PR00252">
    <property type="entry name" value="NRIONCHANNEL"/>
</dbReference>
<feature type="domain" description="Neurotransmitter-gated ion-channel ligand-binding" evidence="6">
    <location>
        <begin position="20"/>
        <end position="225"/>
    </location>
</feature>
<dbReference type="FunFam" id="1.20.58.390:FF:000205">
    <property type="entry name" value="Uncharacterized protein"/>
    <property type="match status" value="1"/>
</dbReference>
<keyword evidence="5" id="KW-0406">Ion transport</keyword>
<evidence type="ECO:0000259" key="7">
    <source>
        <dbReference type="Pfam" id="PF02932"/>
    </source>
</evidence>
<dbReference type="GO" id="GO:1902495">
    <property type="term" value="C:transmembrane transporter complex"/>
    <property type="evidence" value="ECO:0000318"/>
    <property type="project" value="GO_Central"/>
</dbReference>
<keyword evidence="5" id="KW-0407">Ion channel</keyword>
<evidence type="ECO:0000313" key="8">
    <source>
        <dbReference type="EnsemblMetazoa" id="XP_030855030"/>
    </source>
</evidence>
<dbReference type="RefSeq" id="XP_030855030.1">
    <property type="nucleotide sequence ID" value="XM_030999170.1"/>
</dbReference>
<feature type="transmembrane region" description="Helical" evidence="5">
    <location>
        <begin position="288"/>
        <end position="314"/>
    </location>
</feature>
<dbReference type="InterPro" id="IPR018000">
    <property type="entry name" value="Neurotransmitter_ion_chnl_CS"/>
</dbReference>
<dbReference type="InterPro" id="IPR006029">
    <property type="entry name" value="Neurotrans-gated_channel_TM"/>
</dbReference>
<dbReference type="Proteomes" id="UP000007110">
    <property type="component" value="Unassembled WGS sequence"/>
</dbReference>
<dbReference type="InterPro" id="IPR038050">
    <property type="entry name" value="Neuro_actylchol_rec"/>
</dbReference>
<dbReference type="GO" id="GO:0042391">
    <property type="term" value="P:regulation of membrane potential"/>
    <property type="evidence" value="ECO:0000318"/>
    <property type="project" value="GO_Central"/>
</dbReference>
<dbReference type="GO" id="GO:0005886">
    <property type="term" value="C:plasma membrane"/>
    <property type="evidence" value="ECO:0000318"/>
    <property type="project" value="GO_Central"/>
</dbReference>
<dbReference type="OMA" id="YQAHAIS"/>
<comment type="similarity">
    <text evidence="5">Belongs to the ligand-gated ion channel (TC 1.A.9) family.</text>
</comment>
<feature type="transmembrane region" description="Helical" evidence="5">
    <location>
        <begin position="233"/>
        <end position="251"/>
    </location>
</feature>
<dbReference type="OrthoDB" id="5975154at2759"/>
<protein>
    <submittedName>
        <fullName evidence="8">Uncharacterized protein</fullName>
    </submittedName>
</protein>
<dbReference type="GO" id="GO:0007268">
    <property type="term" value="P:chemical synaptic transmission"/>
    <property type="evidence" value="ECO:0000318"/>
    <property type="project" value="GO_Central"/>
</dbReference>
<reference evidence="9" key="1">
    <citation type="submission" date="2015-02" db="EMBL/GenBank/DDBJ databases">
        <title>Genome sequencing for Strongylocentrotus purpuratus.</title>
        <authorList>
            <person name="Murali S."/>
            <person name="Liu Y."/>
            <person name="Vee V."/>
            <person name="English A."/>
            <person name="Wang M."/>
            <person name="Skinner E."/>
            <person name="Han Y."/>
            <person name="Muzny D.M."/>
            <person name="Worley K.C."/>
            <person name="Gibbs R.A."/>
        </authorList>
    </citation>
    <scope>NUCLEOTIDE SEQUENCE</scope>
</reference>
<sequence>MPNVSFLLTVCQAGEKFSAEKNLTERLLSNYGPISARPLRNSSAPIIVYFRALLKELISFDETNQVITLVVYVRLMWVDEYLQWDPAEYDRTIMIIPKDIWLPELTLDENVDRDFISFPDTYITATPDGTVNWFFPAVITTTCKVDVRFFPFDIQECTLTFLPWSMDESMMMLRFPDGVDASQNIYERNGIWHPSSFTAYNVSLSYLCCPYPWSHVIYTIRLQRESKFFRETIILPAVFLTVLMATVSWLHPASGEKMTLAVSNLLALILFQQLVADSMPPIGDNTSIIVTFFFIMIALGCASVISSVTVLRIFHHGGDKPLPRWVCYIIYRCAGCTMIFGRERLQTALKAMFSEAPKVAFISQISLRNSLRNNPTTKLSHDPTLNAPHLNGKATTETVAKNHSPQDFLARGTPETTYEKNAMMWRETALVLDKVFGLVQFLIIIGACLYMLIGYTTADPSATI</sequence>
<dbReference type="KEGG" id="spu:105443751"/>
<keyword evidence="2 5" id="KW-0812">Transmembrane</keyword>
<dbReference type="AlphaFoldDB" id="A0A7M7PTD8"/>
<evidence type="ECO:0000313" key="9">
    <source>
        <dbReference type="Proteomes" id="UP000007110"/>
    </source>
</evidence>
<keyword evidence="9" id="KW-1185">Reference proteome</keyword>
<dbReference type="PANTHER" id="PTHR18945">
    <property type="entry name" value="NEUROTRANSMITTER GATED ION CHANNEL"/>
    <property type="match status" value="1"/>
</dbReference>
<evidence type="ECO:0000256" key="3">
    <source>
        <dbReference type="ARBA" id="ARBA00022989"/>
    </source>
</evidence>
<feature type="domain" description="Neurotransmitter-gated ion-channel transmembrane" evidence="7">
    <location>
        <begin position="233"/>
        <end position="440"/>
    </location>
</feature>
<dbReference type="GO" id="GO:0004888">
    <property type="term" value="F:transmembrane signaling receptor activity"/>
    <property type="evidence" value="ECO:0007669"/>
    <property type="project" value="InterPro"/>
</dbReference>
<evidence type="ECO:0000259" key="6">
    <source>
        <dbReference type="Pfam" id="PF02931"/>
    </source>
</evidence>
<dbReference type="GO" id="GO:0045202">
    <property type="term" value="C:synapse"/>
    <property type="evidence" value="ECO:0000318"/>
    <property type="project" value="GO_Central"/>
</dbReference>
<organism evidence="8 9">
    <name type="scientific">Strongylocentrotus purpuratus</name>
    <name type="common">Purple sea urchin</name>
    <dbReference type="NCBI Taxonomy" id="7668"/>
    <lineage>
        <taxon>Eukaryota</taxon>
        <taxon>Metazoa</taxon>
        <taxon>Echinodermata</taxon>
        <taxon>Eleutherozoa</taxon>
        <taxon>Echinozoa</taxon>
        <taxon>Echinoidea</taxon>
        <taxon>Euechinoidea</taxon>
        <taxon>Echinacea</taxon>
        <taxon>Camarodonta</taxon>
        <taxon>Echinidea</taxon>
        <taxon>Strongylocentrotidae</taxon>
        <taxon>Strongylocentrotus</taxon>
    </lineage>
</organism>
<name>A0A7M7PTD8_STRPU</name>
<dbReference type="Gene3D" id="2.70.170.10">
    <property type="entry name" value="Neurotransmitter-gated ion-channel ligand-binding domain"/>
    <property type="match status" value="1"/>
</dbReference>
<dbReference type="GO" id="GO:1904315">
    <property type="term" value="F:transmitter-gated monoatomic ion channel activity involved in regulation of postsynaptic membrane potential"/>
    <property type="evidence" value="ECO:0000318"/>
    <property type="project" value="GO_Central"/>
</dbReference>
<feature type="transmembrane region" description="Helical" evidence="5">
    <location>
        <begin position="430"/>
        <end position="453"/>
    </location>
</feature>
<reference evidence="8" key="2">
    <citation type="submission" date="2021-01" db="UniProtKB">
        <authorList>
            <consortium name="EnsemblMetazoa"/>
        </authorList>
    </citation>
    <scope>IDENTIFICATION</scope>
</reference>
<dbReference type="PROSITE" id="PS00236">
    <property type="entry name" value="NEUROTR_ION_CHANNEL"/>
    <property type="match status" value="1"/>
</dbReference>
<comment type="caution">
    <text evidence="5">Lacks conserved residue(s) required for the propagation of feature annotation.</text>
</comment>
<dbReference type="GO" id="GO:0098794">
    <property type="term" value="C:postsynapse"/>
    <property type="evidence" value="ECO:0007669"/>
    <property type="project" value="GOC"/>
</dbReference>
<keyword evidence="4 5" id="KW-0472">Membrane</keyword>
<dbReference type="GO" id="GO:0043005">
    <property type="term" value="C:neuron projection"/>
    <property type="evidence" value="ECO:0000318"/>
    <property type="project" value="GO_Central"/>
</dbReference>
<keyword evidence="5" id="KW-0813">Transport</keyword>
<proteinExistence type="inferred from homology"/>
<dbReference type="EnsemblMetazoa" id="XM_030999170">
    <property type="protein sequence ID" value="XP_030855030"/>
    <property type="gene ID" value="LOC105443751"/>
</dbReference>
<dbReference type="FunFam" id="2.70.170.10:FF:000072">
    <property type="entry name" value="Uncharacterized protein"/>
    <property type="match status" value="1"/>
</dbReference>
<dbReference type="Pfam" id="PF02932">
    <property type="entry name" value="Neur_chan_memb"/>
    <property type="match status" value="1"/>
</dbReference>
<dbReference type="InterPro" id="IPR036719">
    <property type="entry name" value="Neuro-gated_channel_TM_sf"/>
</dbReference>
<dbReference type="InterPro" id="IPR006202">
    <property type="entry name" value="Neur_chan_lig-bd"/>
</dbReference>
<comment type="subcellular location">
    <subcellularLocation>
        <location evidence="1">Membrane</location>
        <topology evidence="1">Multi-pass membrane protein</topology>
    </subcellularLocation>
</comment>
<dbReference type="GO" id="GO:0034220">
    <property type="term" value="P:monoatomic ion transmembrane transport"/>
    <property type="evidence" value="ECO:0000318"/>
    <property type="project" value="GO_Central"/>
</dbReference>
<dbReference type="InterPro" id="IPR036734">
    <property type="entry name" value="Neur_chan_lig-bd_sf"/>
</dbReference>
<evidence type="ECO:0000256" key="4">
    <source>
        <dbReference type="ARBA" id="ARBA00023136"/>
    </source>
</evidence>
<keyword evidence="3 5" id="KW-1133">Transmembrane helix</keyword>
<accession>A0A7M7PTD8</accession>
<dbReference type="InParanoid" id="A0A7M7PTD8"/>